<reference evidence="2 3" key="1">
    <citation type="submission" date="2019-07" db="EMBL/GenBank/DDBJ databases">
        <title>Active sludge and wastewater microbial communities from Klosterneuburg, Austria.</title>
        <authorList>
            <person name="Wagner M."/>
        </authorList>
    </citation>
    <scope>NUCLEOTIDE SEQUENCE [LARGE SCALE GENOMIC DNA]</scope>
    <source>
        <strain evidence="2 3">Nm2</strain>
    </source>
</reference>
<name>A0A5D3YEK6_9PROT</name>
<dbReference type="EMBL" id="VNHT01000038">
    <property type="protein sequence ID" value="TYP84691.1"/>
    <property type="molecule type" value="Genomic_DNA"/>
</dbReference>
<dbReference type="Proteomes" id="UP000324176">
    <property type="component" value="Unassembled WGS sequence"/>
</dbReference>
<comment type="caution">
    <text evidence="2">The sequence shown here is derived from an EMBL/GenBank/DDBJ whole genome shotgun (WGS) entry which is preliminary data.</text>
</comment>
<gene>
    <name evidence="2" type="ORF">BCL69_10381</name>
</gene>
<evidence type="ECO:0000313" key="3">
    <source>
        <dbReference type="Proteomes" id="UP000324176"/>
    </source>
</evidence>
<dbReference type="InterPro" id="IPR002560">
    <property type="entry name" value="Transposase_DDE"/>
</dbReference>
<dbReference type="OrthoDB" id="46712at2"/>
<dbReference type="Pfam" id="PF01610">
    <property type="entry name" value="DDE_Tnp_ISL3"/>
    <property type="match status" value="1"/>
</dbReference>
<dbReference type="PANTHER" id="PTHR33498:SF1">
    <property type="entry name" value="TRANSPOSASE FOR INSERTION SEQUENCE ELEMENT IS1557"/>
    <property type="match status" value="1"/>
</dbReference>
<dbReference type="AlphaFoldDB" id="A0A5D3YEK6"/>
<feature type="domain" description="Transposase IS204/IS1001/IS1096/IS1165 DDE" evidence="1">
    <location>
        <begin position="62"/>
        <end position="193"/>
    </location>
</feature>
<evidence type="ECO:0000313" key="2">
    <source>
        <dbReference type="EMBL" id="TYP84691.1"/>
    </source>
</evidence>
<sequence>MHQQSGFILLFEALALAMIERKMPVDRVAELMQVDPQRIWPIFNHWVGKALHADNPAAVSQLGVDKTSTRKGRNYITVGVDRESERVVYVNERKGRQAVQAIGRHLQAKGAQAEQIQQVSVDLSPAFIAGVKATFPDAQITFDRFHIVKLLNQAMDAVRKTERKEHDALKGHQYIFLRNPESLSETQQQQLTSSFASILP</sequence>
<evidence type="ECO:0000259" key="1">
    <source>
        <dbReference type="Pfam" id="PF01610"/>
    </source>
</evidence>
<dbReference type="PANTHER" id="PTHR33498">
    <property type="entry name" value="TRANSPOSASE FOR INSERTION SEQUENCE ELEMENT IS1557"/>
    <property type="match status" value="1"/>
</dbReference>
<organism evidence="2 3">
    <name type="scientific">Nitrosomonas communis</name>
    <dbReference type="NCBI Taxonomy" id="44574"/>
    <lineage>
        <taxon>Bacteria</taxon>
        <taxon>Pseudomonadati</taxon>
        <taxon>Pseudomonadota</taxon>
        <taxon>Betaproteobacteria</taxon>
        <taxon>Nitrosomonadales</taxon>
        <taxon>Nitrosomonadaceae</taxon>
        <taxon>Nitrosomonas</taxon>
    </lineage>
</organism>
<proteinExistence type="predicted"/>
<protein>
    <submittedName>
        <fullName evidence="2">Transposase</fullName>
    </submittedName>
</protein>
<dbReference type="InterPro" id="IPR047951">
    <property type="entry name" value="Transpos_ISL3"/>
</dbReference>
<accession>A0A5D3YEK6</accession>